<evidence type="ECO:0000256" key="6">
    <source>
        <dbReference type="ARBA" id="ARBA00023014"/>
    </source>
</evidence>
<evidence type="ECO:0000256" key="3">
    <source>
        <dbReference type="ARBA" id="ARBA00022691"/>
    </source>
</evidence>
<evidence type="ECO:0000313" key="9">
    <source>
        <dbReference type="Proteomes" id="UP000287853"/>
    </source>
</evidence>
<dbReference type="CDD" id="cd01335">
    <property type="entry name" value="Radical_SAM"/>
    <property type="match status" value="1"/>
</dbReference>
<dbReference type="InterPro" id="IPR007197">
    <property type="entry name" value="rSAM"/>
</dbReference>
<dbReference type="InterPro" id="IPR013785">
    <property type="entry name" value="Aldolase_TIM"/>
</dbReference>
<feature type="domain" description="Radical SAM core" evidence="7">
    <location>
        <begin position="25"/>
        <end position="251"/>
    </location>
</feature>
<comment type="cofactor">
    <cofactor evidence="1">
        <name>[4Fe-4S] cluster</name>
        <dbReference type="ChEBI" id="CHEBI:49883"/>
    </cofactor>
</comment>
<evidence type="ECO:0000256" key="5">
    <source>
        <dbReference type="ARBA" id="ARBA00023004"/>
    </source>
</evidence>
<accession>A0A444J4T1</accession>
<evidence type="ECO:0000256" key="2">
    <source>
        <dbReference type="ARBA" id="ARBA00022485"/>
    </source>
</evidence>
<keyword evidence="5" id="KW-0408">Iron</keyword>
<dbReference type="SFLD" id="SFLDS00029">
    <property type="entry name" value="Radical_SAM"/>
    <property type="match status" value="1"/>
</dbReference>
<keyword evidence="9" id="KW-1185">Reference proteome</keyword>
<proteinExistence type="predicted"/>
<keyword evidence="4" id="KW-0479">Metal-binding</keyword>
<name>A0A444J4T1_9BACT</name>
<dbReference type="Gene3D" id="3.20.20.70">
    <property type="entry name" value="Aldolase class I"/>
    <property type="match status" value="1"/>
</dbReference>
<dbReference type="PANTHER" id="PTHR43787:SF11">
    <property type="entry name" value="UPF0026 PROTEIN SLR1464"/>
    <property type="match status" value="1"/>
</dbReference>
<dbReference type="Pfam" id="PF04055">
    <property type="entry name" value="Radical_SAM"/>
    <property type="match status" value="1"/>
</dbReference>
<dbReference type="GO" id="GO:0051539">
    <property type="term" value="F:4 iron, 4 sulfur cluster binding"/>
    <property type="evidence" value="ECO:0007669"/>
    <property type="project" value="UniProtKB-KW"/>
</dbReference>
<protein>
    <submittedName>
        <fullName evidence="8">Wyosine [tRNA(Phe)-imidazoG37] synthetase, radical SAM superfamily</fullName>
    </submittedName>
</protein>
<evidence type="ECO:0000256" key="1">
    <source>
        <dbReference type="ARBA" id="ARBA00001966"/>
    </source>
</evidence>
<dbReference type="SFLD" id="SFLDG01083">
    <property type="entry name" value="Uncharacterised_Radical_SAM_Su"/>
    <property type="match status" value="1"/>
</dbReference>
<dbReference type="InterPro" id="IPR040084">
    <property type="entry name" value="GTPase_Obg"/>
</dbReference>
<evidence type="ECO:0000313" key="8">
    <source>
        <dbReference type="EMBL" id="RWX48094.1"/>
    </source>
</evidence>
<reference evidence="8 9" key="1">
    <citation type="submission" date="2017-01" db="EMBL/GenBank/DDBJ databases">
        <title>The cable genome- insights into the physiology and evolution of filamentous bacteria capable of sulfide oxidation via long distance electron transfer.</title>
        <authorList>
            <person name="Schreiber L."/>
            <person name="Bjerg J.T."/>
            <person name="Boggild A."/>
            <person name="Van De Vossenberg J."/>
            <person name="Meysman F."/>
            <person name="Nielsen L.P."/>
            <person name="Schramm A."/>
            <person name="Kjeldsen K.U."/>
        </authorList>
    </citation>
    <scope>NUCLEOTIDE SEQUENCE [LARGE SCALE GENOMIC DNA]</scope>
    <source>
        <strain evidence="8">MCF</strain>
    </source>
</reference>
<keyword evidence="2" id="KW-0004">4Fe-4S</keyword>
<dbReference type="EMBL" id="MTKO01000007">
    <property type="protein sequence ID" value="RWX48094.1"/>
    <property type="molecule type" value="Genomic_DNA"/>
</dbReference>
<keyword evidence="6" id="KW-0411">Iron-sulfur</keyword>
<evidence type="ECO:0000259" key="7">
    <source>
        <dbReference type="PROSITE" id="PS51918"/>
    </source>
</evidence>
<keyword evidence="3" id="KW-0949">S-adenosyl-L-methionine</keyword>
<dbReference type="GO" id="GO:0003824">
    <property type="term" value="F:catalytic activity"/>
    <property type="evidence" value="ECO:0007669"/>
    <property type="project" value="InterPro"/>
</dbReference>
<comment type="caution">
    <text evidence="8">The sequence shown here is derived from an EMBL/GenBank/DDBJ whole genome shotgun (WGS) entry which is preliminary data.</text>
</comment>
<dbReference type="AlphaFoldDB" id="A0A444J4T1"/>
<dbReference type="PANTHER" id="PTHR43787">
    <property type="entry name" value="FEMO COFACTOR BIOSYNTHESIS PROTEIN NIFB-RELATED"/>
    <property type="match status" value="1"/>
</dbReference>
<dbReference type="InterPro" id="IPR058240">
    <property type="entry name" value="rSAM_sf"/>
</dbReference>
<dbReference type="SUPFAM" id="SSF102114">
    <property type="entry name" value="Radical SAM enzymes"/>
    <property type="match status" value="1"/>
</dbReference>
<dbReference type="Proteomes" id="UP000287853">
    <property type="component" value="Unassembled WGS sequence"/>
</dbReference>
<dbReference type="GO" id="GO:0046872">
    <property type="term" value="F:metal ion binding"/>
    <property type="evidence" value="ECO:0007669"/>
    <property type="project" value="UniProtKB-KW"/>
</dbReference>
<dbReference type="PROSITE" id="PS51918">
    <property type="entry name" value="RADICAL_SAM"/>
    <property type="match status" value="1"/>
</dbReference>
<gene>
    <name evidence="8" type="ORF">H206_05324</name>
</gene>
<evidence type="ECO:0000256" key="4">
    <source>
        <dbReference type="ARBA" id="ARBA00022723"/>
    </source>
</evidence>
<organism evidence="8 9">
    <name type="scientific">Candidatus Electrothrix aarhusensis</name>
    <dbReference type="NCBI Taxonomy" id="1859131"/>
    <lineage>
        <taxon>Bacteria</taxon>
        <taxon>Pseudomonadati</taxon>
        <taxon>Thermodesulfobacteriota</taxon>
        <taxon>Desulfobulbia</taxon>
        <taxon>Desulfobulbales</taxon>
        <taxon>Desulfobulbaceae</taxon>
        <taxon>Candidatus Electrothrix</taxon>
    </lineage>
</organism>
<sequence>MMLNSIWCAHAFSMNHIFGPVNSRRLGRSLGVDLFQDKICTLNCIYCEVGATVHLTCERAEYAPFQDIRKEIDTYCLNQERVAELDFITVTASGEPTLHADFGKIIAHLKKTTAKPIAVLTNGTTLANLQVCQEMSLADVVVPSLDSALPAGFRKIDRPAACVDLEQVIDGLITFSHQYDGKIWLEILFAEGINDSAEEVAALRQAVNRMRLDRIQLNTVARPPLESFARPLNKQSMAAIARQFQEDNPLRPVDLLAFKASQDDESEDPKKFFFNLDREADKQAFTVELVEMLKRRPCTAADINRTFHLGGAEKVELLLDALVQDGRIQKRAHGKSIYYHY</sequence>